<gene>
    <name evidence="1" type="ORF">EJD97_021011</name>
</gene>
<dbReference type="EMBL" id="RXGB01006250">
    <property type="protein sequence ID" value="TMW86685.1"/>
    <property type="molecule type" value="Genomic_DNA"/>
</dbReference>
<name>A0A6N2AW42_SOLCI</name>
<sequence length="116" mass="12893">MFAHSSSDSFCAGFSIHAKADMILRFDGCTDDALLAVFVDSSTGLTCQSAVNKSDKEVCRYCNDFTTSFCVAISLAFFFVSHLKFVGQFLFGVDFSSTSFLLRQLQINFSVQLSWF</sequence>
<organism evidence="1">
    <name type="scientific">Solanum chilense</name>
    <name type="common">Tomato</name>
    <name type="synonym">Lycopersicon chilense</name>
    <dbReference type="NCBI Taxonomy" id="4083"/>
    <lineage>
        <taxon>Eukaryota</taxon>
        <taxon>Viridiplantae</taxon>
        <taxon>Streptophyta</taxon>
        <taxon>Embryophyta</taxon>
        <taxon>Tracheophyta</taxon>
        <taxon>Spermatophyta</taxon>
        <taxon>Magnoliopsida</taxon>
        <taxon>eudicotyledons</taxon>
        <taxon>Gunneridae</taxon>
        <taxon>Pentapetalae</taxon>
        <taxon>asterids</taxon>
        <taxon>lamiids</taxon>
        <taxon>Solanales</taxon>
        <taxon>Solanaceae</taxon>
        <taxon>Solanoideae</taxon>
        <taxon>Solaneae</taxon>
        <taxon>Solanum</taxon>
        <taxon>Solanum subgen. Lycopersicon</taxon>
    </lineage>
</organism>
<reference evidence="1" key="1">
    <citation type="submission" date="2019-05" db="EMBL/GenBank/DDBJ databases">
        <title>The de novo reference genome and transcriptome assemblies of the wild tomato species Solanum chilense.</title>
        <authorList>
            <person name="Stam R."/>
            <person name="Nosenko T."/>
            <person name="Hoerger A.C."/>
            <person name="Stephan W."/>
            <person name="Seidel M.A."/>
            <person name="Kuhn J.M.M."/>
            <person name="Haberer G."/>
            <person name="Tellier A."/>
        </authorList>
    </citation>
    <scope>NUCLEOTIDE SEQUENCE</scope>
    <source>
        <tissue evidence="1">Mature leaves</tissue>
    </source>
</reference>
<proteinExistence type="predicted"/>
<comment type="caution">
    <text evidence="1">The sequence shown here is derived from an EMBL/GenBank/DDBJ whole genome shotgun (WGS) entry which is preliminary data.</text>
</comment>
<evidence type="ECO:0000313" key="1">
    <source>
        <dbReference type="EMBL" id="TMW86685.1"/>
    </source>
</evidence>
<protein>
    <submittedName>
        <fullName evidence="1">Uncharacterized protein</fullName>
    </submittedName>
</protein>
<dbReference type="AlphaFoldDB" id="A0A6N2AW42"/>
<accession>A0A6N2AW42</accession>